<evidence type="ECO:0000256" key="1">
    <source>
        <dbReference type="SAM" id="MobiDB-lite"/>
    </source>
</evidence>
<protein>
    <submittedName>
        <fullName evidence="2">Uncharacterized protein</fullName>
    </submittedName>
</protein>
<evidence type="ECO:0000313" key="2">
    <source>
        <dbReference type="EMBL" id="EDV19905.1"/>
    </source>
</evidence>
<keyword evidence="3" id="KW-1185">Reference proteome</keyword>
<sequence length="272" mass="31240">MAAFQPRTDKTYLPKKKILDSQLNSSSWLRSEFSTRASGKISPIYAKWMKASQEKIRYSKDADLNGNGYHGNIWKEFYVDQETLDNDDLLDNEDSYNTTSPKGKHRDITDLIAQLYPIKLPYVAWVGENNISHYERQIAKKQKNTIASNNNDRYQRIDYKLLKFQTDGRMPPINSQGRVISYSIPYKSTQGKKRVSYHLNNNQRKDEIRQADKAANSVLGLQISNLPLSARVSSKPLMNSSLKKKKSNQRSAGTSRESNIIITLNDNQQIEE</sequence>
<evidence type="ECO:0000313" key="3">
    <source>
        <dbReference type="Proteomes" id="UP000009022"/>
    </source>
</evidence>
<organism evidence="2 3">
    <name type="scientific">Trichoplax adhaerens</name>
    <name type="common">Trichoplax reptans</name>
    <dbReference type="NCBI Taxonomy" id="10228"/>
    <lineage>
        <taxon>Eukaryota</taxon>
        <taxon>Metazoa</taxon>
        <taxon>Placozoa</taxon>
        <taxon>Uniplacotomia</taxon>
        <taxon>Trichoplacea</taxon>
        <taxon>Trichoplacidae</taxon>
        <taxon>Trichoplax</taxon>
    </lineage>
</organism>
<dbReference type="GeneID" id="6758831"/>
<gene>
    <name evidence="2" type="ORF">TRIADDRAFT_61650</name>
</gene>
<feature type="compositionally biased region" description="Polar residues" evidence="1">
    <location>
        <begin position="249"/>
        <end position="272"/>
    </location>
</feature>
<dbReference type="InParanoid" id="B3SBK7"/>
<reference evidence="2 3" key="1">
    <citation type="journal article" date="2008" name="Nature">
        <title>The Trichoplax genome and the nature of placozoans.</title>
        <authorList>
            <person name="Srivastava M."/>
            <person name="Begovic E."/>
            <person name="Chapman J."/>
            <person name="Putnam N.H."/>
            <person name="Hellsten U."/>
            <person name="Kawashima T."/>
            <person name="Kuo A."/>
            <person name="Mitros T."/>
            <person name="Salamov A."/>
            <person name="Carpenter M.L."/>
            <person name="Signorovitch A.Y."/>
            <person name="Moreno M.A."/>
            <person name="Kamm K."/>
            <person name="Grimwood J."/>
            <person name="Schmutz J."/>
            <person name="Shapiro H."/>
            <person name="Grigoriev I.V."/>
            <person name="Buss L.W."/>
            <person name="Schierwater B."/>
            <person name="Dellaporta S.L."/>
            <person name="Rokhsar D.S."/>
        </authorList>
    </citation>
    <scope>NUCLEOTIDE SEQUENCE [LARGE SCALE GENOMIC DNA]</scope>
    <source>
        <strain evidence="2 3">Grell-BS-1999</strain>
    </source>
</reference>
<name>B3SBK7_TRIAD</name>
<dbReference type="OrthoDB" id="10017413at2759"/>
<dbReference type="HOGENOM" id="CLU_1024251_0_0_1"/>
<dbReference type="EMBL" id="DS985265">
    <property type="protein sequence ID" value="EDV19905.1"/>
    <property type="molecule type" value="Genomic_DNA"/>
</dbReference>
<dbReference type="KEGG" id="tad:TRIADDRAFT_61650"/>
<dbReference type="RefSeq" id="XP_002117647.1">
    <property type="nucleotide sequence ID" value="XM_002117611.1"/>
</dbReference>
<proteinExistence type="predicted"/>
<dbReference type="CTD" id="6758831"/>
<dbReference type="Proteomes" id="UP000009022">
    <property type="component" value="Unassembled WGS sequence"/>
</dbReference>
<dbReference type="AlphaFoldDB" id="B3SBK7"/>
<feature type="region of interest" description="Disordered" evidence="1">
    <location>
        <begin position="236"/>
        <end position="272"/>
    </location>
</feature>
<accession>B3SBK7</accession>